<name>A0ABZ3H706_GEOAI</name>
<dbReference type="Proteomes" id="UP001492541">
    <property type="component" value="Chromosome"/>
</dbReference>
<dbReference type="EMBL" id="CP087714">
    <property type="protein sequence ID" value="XAT64573.1"/>
    <property type="molecule type" value="Genomic_DNA"/>
</dbReference>
<sequence>MDTANDIRIRLAEKAFSELEKSLNNVRVQRRKELVKKIQELKSDVQIIKYSYMPFEELAEYETTVKISRSAGEILEAITSAERDFHYFTSRYWLEYLVFLPSLLKRGEIQKAYEAIRYFSGEIISVTQLSENLWLCNVDCGFKMDIVTNSEVFRSGRYAVVSHLPPRQFGNVVSEGMFVDAALDRKGELDHHDILSIKDRLGEVEAIILSILQS</sequence>
<protein>
    <submittedName>
        <fullName evidence="2">RNA-binding protein</fullName>
    </submittedName>
</protein>
<dbReference type="InterPro" id="IPR041169">
    <property type="entry name" value="Alpha_helical"/>
</dbReference>
<gene>
    <name evidence="2" type="ORF">LPQ35_04200</name>
</gene>
<keyword evidence="3" id="KW-1185">Reference proteome</keyword>
<dbReference type="Gene3D" id="2.40.50.140">
    <property type="entry name" value="Nucleic acid-binding proteins"/>
    <property type="match status" value="1"/>
</dbReference>
<feature type="domain" description="Alpha helical" evidence="1">
    <location>
        <begin position="2"/>
        <end position="82"/>
    </location>
</feature>
<evidence type="ECO:0000259" key="1">
    <source>
        <dbReference type="Pfam" id="PF18489"/>
    </source>
</evidence>
<reference evidence="2 3" key="1">
    <citation type="submission" date="2021-11" db="EMBL/GenBank/DDBJ databases">
        <title>Whole genome of Geoglobus acetivorans.</title>
        <authorList>
            <person name="Liu D."/>
        </authorList>
    </citation>
    <scope>NUCLEOTIDE SEQUENCE [LARGE SCALE GENOMIC DNA]</scope>
    <source>
        <strain evidence="2 3">SBH6</strain>
    </source>
</reference>
<evidence type="ECO:0000313" key="2">
    <source>
        <dbReference type="EMBL" id="XAT64573.1"/>
    </source>
</evidence>
<proteinExistence type="predicted"/>
<dbReference type="GeneID" id="90448859"/>
<organism evidence="2 3">
    <name type="scientific">Geoglobus acetivorans</name>
    <dbReference type="NCBI Taxonomy" id="565033"/>
    <lineage>
        <taxon>Archaea</taxon>
        <taxon>Methanobacteriati</taxon>
        <taxon>Methanobacteriota</taxon>
        <taxon>Archaeoglobi</taxon>
        <taxon>Archaeoglobales</taxon>
        <taxon>Archaeoglobaceae</taxon>
        <taxon>Geoglobus</taxon>
    </lineage>
</organism>
<dbReference type="Pfam" id="PF18489">
    <property type="entry name" value="Alpha_Helical"/>
    <property type="match status" value="1"/>
</dbReference>
<dbReference type="Gene3D" id="1.20.1440.150">
    <property type="match status" value="1"/>
</dbReference>
<dbReference type="RefSeq" id="WP_193808016.1">
    <property type="nucleotide sequence ID" value="NZ_CP087714.1"/>
</dbReference>
<evidence type="ECO:0000313" key="3">
    <source>
        <dbReference type="Proteomes" id="UP001492541"/>
    </source>
</evidence>
<accession>A0ABZ3H706</accession>
<dbReference type="InterPro" id="IPR012340">
    <property type="entry name" value="NA-bd_OB-fold"/>
</dbReference>